<gene>
    <name evidence="2" type="ORF">PGLA2088_LOCUS44203</name>
</gene>
<proteinExistence type="predicted"/>
<reference evidence="2" key="1">
    <citation type="submission" date="2021-02" db="EMBL/GenBank/DDBJ databases">
        <authorList>
            <person name="Dougan E. K."/>
            <person name="Rhodes N."/>
            <person name="Thang M."/>
            <person name="Chan C."/>
        </authorList>
    </citation>
    <scope>NUCLEOTIDE SEQUENCE</scope>
</reference>
<evidence type="ECO:0000313" key="2">
    <source>
        <dbReference type="EMBL" id="CAE8725617.1"/>
    </source>
</evidence>
<dbReference type="Proteomes" id="UP000626109">
    <property type="component" value="Unassembled WGS sequence"/>
</dbReference>
<evidence type="ECO:0000256" key="1">
    <source>
        <dbReference type="SAM" id="MobiDB-lite"/>
    </source>
</evidence>
<feature type="compositionally biased region" description="Polar residues" evidence="1">
    <location>
        <begin position="273"/>
        <end position="296"/>
    </location>
</feature>
<dbReference type="EMBL" id="CAJNNW010035102">
    <property type="protein sequence ID" value="CAE8725617.1"/>
    <property type="molecule type" value="Genomic_DNA"/>
</dbReference>
<accession>A0A813LED9</accession>
<protein>
    <submittedName>
        <fullName evidence="2">Uncharacterized protein</fullName>
    </submittedName>
</protein>
<comment type="caution">
    <text evidence="2">The sequence shown here is derived from an EMBL/GenBank/DDBJ whole genome shotgun (WGS) entry which is preliminary data.</text>
</comment>
<name>A0A813LED9_POLGL</name>
<sequence length="340" mass="36955">MLAGIKAMERMLHGELLLDVRGVEALNNLDLYYLTDWTLAVSRTRVVVSTRKSPEEWTNAMHNHNVQASASGLPRVYRLVRADGSEWASAAKHQRRDDTRNQEPALAAGWPRERLLATPSMRLPMFEDQALSEWLCPGFLSVFNPLMPGDVVLTVEQISITKRVNKSGRWGRKDINIDMPSANAASLVASSLTTFYQHDLSLGAIQWQIHSPHFAADPLEVARNGIANLALADGTAATKAAEDHEQATLKDFFLQAAAALDSFETASEAGKETSPSNINEKITTASTPVSTSSKNMIRSPPQARMETASPSVLRPSQARRTENISLAEELAAAGPGGGTS</sequence>
<feature type="region of interest" description="Disordered" evidence="1">
    <location>
        <begin position="265"/>
        <end position="319"/>
    </location>
</feature>
<dbReference type="AlphaFoldDB" id="A0A813LED9"/>
<organism evidence="2 3">
    <name type="scientific">Polarella glacialis</name>
    <name type="common">Dinoflagellate</name>
    <dbReference type="NCBI Taxonomy" id="89957"/>
    <lineage>
        <taxon>Eukaryota</taxon>
        <taxon>Sar</taxon>
        <taxon>Alveolata</taxon>
        <taxon>Dinophyceae</taxon>
        <taxon>Suessiales</taxon>
        <taxon>Suessiaceae</taxon>
        <taxon>Polarella</taxon>
    </lineage>
</organism>
<evidence type="ECO:0000313" key="3">
    <source>
        <dbReference type="Proteomes" id="UP000626109"/>
    </source>
</evidence>